<dbReference type="InterPro" id="IPR018538">
    <property type="entry name" value="HerA_barrel_dom"/>
</dbReference>
<dbReference type="Gene3D" id="3.40.50.300">
    <property type="entry name" value="P-loop containing nucleotide triphosphate hydrolases"/>
    <property type="match status" value="2"/>
</dbReference>
<accession>D5VSC7</accession>
<comment type="catalytic activity">
    <reaction evidence="3">
        <text>ATP + H2O = ADP + phosphate + H(+)</text>
        <dbReference type="Rhea" id="RHEA:13065"/>
        <dbReference type="ChEBI" id="CHEBI:15377"/>
        <dbReference type="ChEBI" id="CHEBI:15378"/>
        <dbReference type="ChEBI" id="CHEBI:30616"/>
        <dbReference type="ChEBI" id="CHEBI:43474"/>
        <dbReference type="ChEBI" id="CHEBI:456216"/>
        <dbReference type="EC" id="5.6.2.3"/>
    </reaction>
</comment>
<dbReference type="STRING" id="573063.Metin_0815"/>
<name>D5VSC7_METIM</name>
<dbReference type="PANTHER" id="PTHR42957">
    <property type="entry name" value="HELICASE MJ1565-RELATED"/>
    <property type="match status" value="1"/>
</dbReference>
<evidence type="ECO:0000256" key="2">
    <source>
        <dbReference type="ARBA" id="ARBA00034617"/>
    </source>
</evidence>
<comment type="similarity">
    <text evidence="1">Belongs to the HerA family.</text>
</comment>
<dbReference type="InterPro" id="IPR002789">
    <property type="entry name" value="HerA_central"/>
</dbReference>
<dbReference type="RefSeq" id="WP_013100226.1">
    <property type="nucleotide sequence ID" value="NC_014122.1"/>
</dbReference>
<dbReference type="EMBL" id="CP002009">
    <property type="protein sequence ID" value="ADG13480.1"/>
    <property type="molecule type" value="Genomic_DNA"/>
</dbReference>
<dbReference type="InterPro" id="IPR008571">
    <property type="entry name" value="HerA-like"/>
</dbReference>
<dbReference type="OrthoDB" id="107033at2157"/>
<evidence type="ECO:0000256" key="1">
    <source>
        <dbReference type="ARBA" id="ARBA00007816"/>
    </source>
</evidence>
<keyword evidence="8" id="KW-1185">Reference proteome</keyword>
<protein>
    <submittedName>
        <fullName evidence="7">Uncharacterized protein</fullName>
    </submittedName>
</protein>
<dbReference type="Pfam" id="PF01935">
    <property type="entry name" value="DUF87"/>
    <property type="match status" value="1"/>
</dbReference>
<evidence type="ECO:0000256" key="4">
    <source>
        <dbReference type="ARBA" id="ARBA00048988"/>
    </source>
</evidence>
<dbReference type="Proteomes" id="UP000002061">
    <property type="component" value="Chromosome"/>
</dbReference>
<dbReference type="HOGENOM" id="CLU_023842_2_0_2"/>
<evidence type="ECO:0000313" key="7">
    <source>
        <dbReference type="EMBL" id="ADG13480.1"/>
    </source>
</evidence>
<comment type="catalytic activity">
    <reaction evidence="4">
        <text>ATP + H2O = ADP + phosphate + H(+)</text>
        <dbReference type="Rhea" id="RHEA:13065"/>
        <dbReference type="ChEBI" id="CHEBI:15377"/>
        <dbReference type="ChEBI" id="CHEBI:15378"/>
        <dbReference type="ChEBI" id="CHEBI:30616"/>
        <dbReference type="ChEBI" id="CHEBI:43474"/>
        <dbReference type="ChEBI" id="CHEBI:456216"/>
        <dbReference type="EC" id="5.6.2.4"/>
    </reaction>
</comment>
<dbReference type="KEGG" id="mif:Metin_0815"/>
<dbReference type="GO" id="GO:0043139">
    <property type="term" value="F:5'-3' DNA helicase activity"/>
    <property type="evidence" value="ECO:0007669"/>
    <property type="project" value="UniProtKB-EC"/>
</dbReference>
<dbReference type="GeneID" id="9131829"/>
<evidence type="ECO:0000259" key="6">
    <source>
        <dbReference type="Pfam" id="PF09378"/>
    </source>
</evidence>
<feature type="domain" description="Helicase HerA barrel" evidence="6">
    <location>
        <begin position="4"/>
        <end position="94"/>
    </location>
</feature>
<evidence type="ECO:0000259" key="5">
    <source>
        <dbReference type="Pfam" id="PF01935"/>
    </source>
</evidence>
<dbReference type="SUPFAM" id="SSF52540">
    <property type="entry name" value="P-loop containing nucleoside triphosphate hydrolases"/>
    <property type="match status" value="1"/>
</dbReference>
<reference evidence="7" key="1">
    <citation type="submission" date="2010-04" db="EMBL/GenBank/DDBJ databases">
        <title>Complete sequence of Methanocaldococcus infernus ME.</title>
        <authorList>
            <consortium name="US DOE Joint Genome Institute"/>
            <person name="Lucas S."/>
            <person name="Copeland A."/>
            <person name="Lapidus A."/>
            <person name="Cheng J.-F."/>
            <person name="Bruce D."/>
            <person name="Goodwin L."/>
            <person name="Pitluck S."/>
            <person name="Munk A.C."/>
            <person name="Detter J.C."/>
            <person name="Han C."/>
            <person name="Tapia R."/>
            <person name="Land M."/>
            <person name="Hauser L."/>
            <person name="Kyrpides N."/>
            <person name="Mikhailova N."/>
            <person name="Sieprawska-Lupa M."/>
            <person name="Whitman W.B."/>
            <person name="Woyke T."/>
        </authorList>
    </citation>
    <scope>NUCLEOTIDE SEQUENCE [LARGE SCALE GENOMIC DNA]</scope>
    <source>
        <strain evidence="7">ME</strain>
    </source>
</reference>
<sequence>MSHIGIVRGESNINYFEFSINPEEIVEFGEYVVTRNKKGEMVIGTVRDIMERNFLLQSSRDNYLSLEMDIKQYGESLKECEELIATVKVLGKLRENGEKIDILPNRVPIPPGERVYFLDSEILKKLYNAEGCIDIGTLINREEVPVGLKVNDLISRHFSVLAVTGAGKSNAISVIVSKLVENYNGTVVILDPHGDYIKLKLPKTGYEKVNIIEAKINPNDMDYEELADLIGIKKEASIQRGFLAKALETVKYERSVGGRELIEKVMEKLEDWVNIRTINYYDPNKKIMKDEEISANDAETIRRAVMRIKRFLRNYGSLLSGEDLIGKIEEGKVNVIDLGALNEEQMRIVGGRLLKEIFEERVSYEKILKNLERFKFTKVPIREEMEKELERIRERSKALTKPILIIVEEAHIFAPRDEENDASLILSKIAREGRKFGVGLGIVSQRPNKLNEDILSQTNTKIILRIVNPRDQRYVLEASEQLSEDLLRDIPSLGKGEAVIVGQAISLPALVKIYNFKELGGDYGGGDIDIIERWGEEEEEGVEIDEL</sequence>
<dbReference type="AlphaFoldDB" id="D5VSC7"/>
<dbReference type="GO" id="GO:0043138">
    <property type="term" value="F:3'-5' DNA helicase activity"/>
    <property type="evidence" value="ECO:0007669"/>
    <property type="project" value="UniProtKB-EC"/>
</dbReference>
<comment type="catalytic activity">
    <reaction evidence="2">
        <text>Couples ATP hydrolysis with the unwinding of duplex DNA by translocating in the 3'-5' direction.</text>
        <dbReference type="EC" id="5.6.2.4"/>
    </reaction>
</comment>
<evidence type="ECO:0000313" key="8">
    <source>
        <dbReference type="Proteomes" id="UP000002061"/>
    </source>
</evidence>
<dbReference type="PANTHER" id="PTHR42957:SF1">
    <property type="entry name" value="HELICASE MJ1565-RELATED"/>
    <property type="match status" value="1"/>
</dbReference>
<dbReference type="Pfam" id="PF09378">
    <property type="entry name" value="HAS-barrel"/>
    <property type="match status" value="1"/>
</dbReference>
<feature type="domain" description="Helicase HerA central" evidence="5">
    <location>
        <begin position="133"/>
        <end position="357"/>
    </location>
</feature>
<dbReference type="InterPro" id="IPR027417">
    <property type="entry name" value="P-loop_NTPase"/>
</dbReference>
<proteinExistence type="inferred from homology"/>
<gene>
    <name evidence="7" type="ordered locus">Metin_0815</name>
</gene>
<evidence type="ECO:0000256" key="3">
    <source>
        <dbReference type="ARBA" id="ARBA00048954"/>
    </source>
</evidence>
<organism evidence="7 8">
    <name type="scientific">Methanocaldococcus infernus (strain DSM 11812 / JCM 15783 / ME)</name>
    <dbReference type="NCBI Taxonomy" id="573063"/>
    <lineage>
        <taxon>Archaea</taxon>
        <taxon>Methanobacteriati</taxon>
        <taxon>Methanobacteriota</taxon>
        <taxon>Methanomada group</taxon>
        <taxon>Methanococci</taxon>
        <taxon>Methanococcales</taxon>
        <taxon>Methanocaldococcaceae</taxon>
        <taxon>Methanocaldococcus</taxon>
    </lineage>
</organism>
<dbReference type="eggNOG" id="arCOG00280">
    <property type="taxonomic scope" value="Archaea"/>
</dbReference>